<organism evidence="2 3">
    <name type="scientific">Dichotomicrobium thermohalophilum</name>
    <dbReference type="NCBI Taxonomy" id="933063"/>
    <lineage>
        <taxon>Bacteria</taxon>
        <taxon>Pseudomonadati</taxon>
        <taxon>Pseudomonadota</taxon>
        <taxon>Alphaproteobacteria</taxon>
        <taxon>Hyphomicrobiales</taxon>
        <taxon>Hyphomicrobiaceae</taxon>
        <taxon>Dichotomicrobium</taxon>
    </lineage>
</organism>
<dbReference type="InterPro" id="IPR019201">
    <property type="entry name" value="DUF2065"/>
</dbReference>
<evidence type="ECO:0008006" key="4">
    <source>
        <dbReference type="Google" id="ProtNLM"/>
    </source>
</evidence>
<keyword evidence="3" id="KW-1185">Reference proteome</keyword>
<keyword evidence="1" id="KW-0472">Membrane</keyword>
<dbReference type="RefSeq" id="WP_119062133.1">
    <property type="nucleotide sequence ID" value="NZ_QXDF01000002.1"/>
</dbReference>
<name>A0A397PKF4_9HYPH</name>
<gene>
    <name evidence="2" type="ORF">BXY53_2342</name>
</gene>
<evidence type="ECO:0000256" key="1">
    <source>
        <dbReference type="SAM" id="Phobius"/>
    </source>
</evidence>
<dbReference type="PANTHER" id="PTHR38602:SF1">
    <property type="entry name" value="INNER MEMBRANE PROTEIN"/>
    <property type="match status" value="1"/>
</dbReference>
<dbReference type="EMBL" id="QXDF01000002">
    <property type="protein sequence ID" value="RIA47775.1"/>
    <property type="molecule type" value="Genomic_DNA"/>
</dbReference>
<dbReference type="Pfam" id="PF09838">
    <property type="entry name" value="DUF2065"/>
    <property type="match status" value="1"/>
</dbReference>
<protein>
    <recommendedName>
        <fullName evidence="4">DUF2065 domain-containing protein</fullName>
    </recommendedName>
</protein>
<sequence length="61" mass="6461">MNDLLVGLGLVLVIEGLLWALAPRMGARLVEMMAQTPESTVRTAGAIAVAIGVFIVWLVRG</sequence>
<evidence type="ECO:0000313" key="2">
    <source>
        <dbReference type="EMBL" id="RIA47775.1"/>
    </source>
</evidence>
<reference evidence="2 3" key="1">
    <citation type="submission" date="2018-08" db="EMBL/GenBank/DDBJ databases">
        <title>Genomic Encyclopedia of Archaeal and Bacterial Type Strains, Phase II (KMG-II): from individual species to whole genera.</title>
        <authorList>
            <person name="Goeker M."/>
        </authorList>
    </citation>
    <scope>NUCLEOTIDE SEQUENCE [LARGE SCALE GENOMIC DNA]</scope>
    <source>
        <strain evidence="2 3">DSM 5002</strain>
    </source>
</reference>
<dbReference type="PANTHER" id="PTHR38602">
    <property type="entry name" value="INNER MEMBRANE PROTEIN-RELATED"/>
    <property type="match status" value="1"/>
</dbReference>
<keyword evidence="1" id="KW-1133">Transmembrane helix</keyword>
<evidence type="ECO:0000313" key="3">
    <source>
        <dbReference type="Proteomes" id="UP000266273"/>
    </source>
</evidence>
<feature type="transmembrane region" description="Helical" evidence="1">
    <location>
        <begin position="39"/>
        <end position="59"/>
    </location>
</feature>
<proteinExistence type="predicted"/>
<dbReference type="Proteomes" id="UP000266273">
    <property type="component" value="Unassembled WGS sequence"/>
</dbReference>
<dbReference type="AlphaFoldDB" id="A0A397PKF4"/>
<accession>A0A397PKF4</accession>
<keyword evidence="1" id="KW-0812">Transmembrane</keyword>
<comment type="caution">
    <text evidence="2">The sequence shown here is derived from an EMBL/GenBank/DDBJ whole genome shotgun (WGS) entry which is preliminary data.</text>
</comment>